<dbReference type="RefSeq" id="XP_022743273.1">
    <property type="nucleotide sequence ID" value="XM_022887538.1"/>
</dbReference>
<dbReference type="AlphaFoldDB" id="A0A6P5YRV6"/>
<dbReference type="RefSeq" id="XP_022743274.1">
    <property type="nucleotide sequence ID" value="XM_022887539.1"/>
</dbReference>
<organism evidence="1 2">
    <name type="scientific">Durio zibethinus</name>
    <name type="common">Durian</name>
    <dbReference type="NCBI Taxonomy" id="66656"/>
    <lineage>
        <taxon>Eukaryota</taxon>
        <taxon>Viridiplantae</taxon>
        <taxon>Streptophyta</taxon>
        <taxon>Embryophyta</taxon>
        <taxon>Tracheophyta</taxon>
        <taxon>Spermatophyta</taxon>
        <taxon>Magnoliopsida</taxon>
        <taxon>eudicotyledons</taxon>
        <taxon>Gunneridae</taxon>
        <taxon>Pentapetalae</taxon>
        <taxon>rosids</taxon>
        <taxon>malvids</taxon>
        <taxon>Malvales</taxon>
        <taxon>Malvaceae</taxon>
        <taxon>Helicteroideae</taxon>
        <taxon>Durio</taxon>
    </lineage>
</organism>
<dbReference type="Proteomes" id="UP000515121">
    <property type="component" value="Unplaced"/>
</dbReference>
<keyword evidence="1" id="KW-1185">Reference proteome</keyword>
<name>A0A6P5YRV6_DURZI</name>
<evidence type="ECO:0000313" key="1">
    <source>
        <dbReference type="Proteomes" id="UP000515121"/>
    </source>
</evidence>
<dbReference type="KEGG" id="dzi:111294279"/>
<gene>
    <name evidence="2 3" type="primary">LOC111294279</name>
</gene>
<dbReference type="PANTHER" id="PTHR45521:SF2">
    <property type="entry name" value="TRANSDUCIN_WD40 REPEAT-LIKE SUPERFAMILY PROTEIN"/>
    <property type="match status" value="1"/>
</dbReference>
<dbReference type="InterPro" id="IPR053290">
    <property type="entry name" value="TSET_complex_member"/>
</dbReference>
<protein>
    <submittedName>
        <fullName evidence="2 3">Uncharacterized protein LOC111294279 isoform X1</fullName>
    </submittedName>
</protein>
<proteinExistence type="predicted"/>
<dbReference type="OrthoDB" id="999927at2759"/>
<evidence type="ECO:0000313" key="3">
    <source>
        <dbReference type="RefSeq" id="XP_022743274.1"/>
    </source>
</evidence>
<evidence type="ECO:0000313" key="2">
    <source>
        <dbReference type="RefSeq" id="XP_022743273.1"/>
    </source>
</evidence>
<reference evidence="2 3" key="1">
    <citation type="submission" date="2025-04" db="UniProtKB">
        <authorList>
            <consortium name="RefSeq"/>
        </authorList>
    </citation>
    <scope>IDENTIFICATION</scope>
    <source>
        <tissue evidence="2 3">Fruit stalk</tissue>
    </source>
</reference>
<dbReference type="PANTHER" id="PTHR45521">
    <property type="entry name" value="TSET COMPLEX MEMBER TSTF"/>
    <property type="match status" value="1"/>
</dbReference>
<sequence>MFSLFILVSFSAKELRQIKPIPKLACHSVASWCHPRVPNLDILTCVKDSYIWAIEHPTYSALTRPLCDLSSLVPPQVVAPNKKLRVYYLLITLMIENGVFMPKENAQTL</sequence>
<dbReference type="GeneID" id="111294279"/>
<accession>A0A6P5YRV6</accession>